<sequence length="83" mass="9046">MTTDVNDIVETIIAALVKTLPTPVTVTTETSITRDLGLDSLAVMDFVMVLEDQFDVSIPMERIAEVETIGDLARTISELRGHA</sequence>
<keyword evidence="2" id="KW-0597">Phosphoprotein</keyword>
<dbReference type="InterPro" id="IPR009081">
    <property type="entry name" value="PP-bd_ACP"/>
</dbReference>
<dbReference type="Gene3D" id="1.10.1200.10">
    <property type="entry name" value="ACP-like"/>
    <property type="match status" value="1"/>
</dbReference>
<dbReference type="OrthoDB" id="287644at2"/>
<proteinExistence type="predicted"/>
<dbReference type="RefSeq" id="WP_094457284.1">
    <property type="nucleotide sequence ID" value="NZ_NOXU01000030.1"/>
</dbReference>
<comment type="caution">
    <text evidence="4">The sequence shown here is derived from an EMBL/GenBank/DDBJ whole genome shotgun (WGS) entry which is preliminary data.</text>
</comment>
<dbReference type="GO" id="GO:0009245">
    <property type="term" value="P:lipid A biosynthetic process"/>
    <property type="evidence" value="ECO:0007669"/>
    <property type="project" value="TreeGrafter"/>
</dbReference>
<dbReference type="PROSITE" id="PS50075">
    <property type="entry name" value="CARRIER"/>
    <property type="match status" value="1"/>
</dbReference>
<dbReference type="GO" id="GO:0000036">
    <property type="term" value="F:acyl carrier activity"/>
    <property type="evidence" value="ECO:0007669"/>
    <property type="project" value="TreeGrafter"/>
</dbReference>
<dbReference type="Proteomes" id="UP000216998">
    <property type="component" value="Unassembled WGS sequence"/>
</dbReference>
<gene>
    <name evidence="4" type="ORF">CHU95_15135</name>
</gene>
<dbReference type="SUPFAM" id="SSF47336">
    <property type="entry name" value="ACP-like"/>
    <property type="match status" value="1"/>
</dbReference>
<name>A0A255YXF0_9PROT</name>
<dbReference type="EMBL" id="NOXU01000030">
    <property type="protein sequence ID" value="OYQ33849.1"/>
    <property type="molecule type" value="Genomic_DNA"/>
</dbReference>
<evidence type="ECO:0000313" key="5">
    <source>
        <dbReference type="Proteomes" id="UP000216998"/>
    </source>
</evidence>
<dbReference type="AlphaFoldDB" id="A0A255YXF0"/>
<evidence type="ECO:0000256" key="2">
    <source>
        <dbReference type="ARBA" id="ARBA00022553"/>
    </source>
</evidence>
<reference evidence="4 5" key="1">
    <citation type="submission" date="2017-07" db="EMBL/GenBank/DDBJ databases">
        <title>Niveispirillum cyanobacteriorum sp. nov., isolated from cyanobacterial aggregates in a eutrophic lake.</title>
        <authorList>
            <person name="Cai H."/>
        </authorList>
    </citation>
    <scope>NUCLEOTIDE SEQUENCE [LARGE SCALE GENOMIC DNA]</scope>
    <source>
        <strain evidence="5">TH1-14</strain>
    </source>
</reference>
<keyword evidence="1" id="KW-0596">Phosphopantetheine</keyword>
<dbReference type="InterPro" id="IPR036736">
    <property type="entry name" value="ACP-like_sf"/>
</dbReference>
<evidence type="ECO:0000313" key="4">
    <source>
        <dbReference type="EMBL" id="OYQ33849.1"/>
    </source>
</evidence>
<organism evidence="4 5">
    <name type="scientific">Niveispirillum lacus</name>
    <dbReference type="NCBI Taxonomy" id="1981099"/>
    <lineage>
        <taxon>Bacteria</taxon>
        <taxon>Pseudomonadati</taxon>
        <taxon>Pseudomonadota</taxon>
        <taxon>Alphaproteobacteria</taxon>
        <taxon>Rhodospirillales</taxon>
        <taxon>Azospirillaceae</taxon>
        <taxon>Niveispirillum</taxon>
    </lineage>
</organism>
<evidence type="ECO:0000256" key="1">
    <source>
        <dbReference type="ARBA" id="ARBA00022450"/>
    </source>
</evidence>
<accession>A0A255YXF0</accession>
<feature type="domain" description="Carrier" evidence="3">
    <location>
        <begin position="3"/>
        <end position="80"/>
    </location>
</feature>
<evidence type="ECO:0000259" key="3">
    <source>
        <dbReference type="PROSITE" id="PS50075"/>
    </source>
</evidence>
<dbReference type="GO" id="GO:0005829">
    <property type="term" value="C:cytosol"/>
    <property type="evidence" value="ECO:0007669"/>
    <property type="project" value="TreeGrafter"/>
</dbReference>
<dbReference type="PANTHER" id="PTHR20863">
    <property type="entry name" value="ACYL CARRIER PROTEIN"/>
    <property type="match status" value="1"/>
</dbReference>
<dbReference type="PANTHER" id="PTHR20863:SF76">
    <property type="entry name" value="CARRIER DOMAIN-CONTAINING PROTEIN"/>
    <property type="match status" value="1"/>
</dbReference>
<protein>
    <submittedName>
        <fullName evidence="4">Acyl carrier protein</fullName>
    </submittedName>
</protein>
<dbReference type="InterPro" id="IPR003231">
    <property type="entry name" value="ACP"/>
</dbReference>
<dbReference type="GO" id="GO:0000035">
    <property type="term" value="F:acyl binding"/>
    <property type="evidence" value="ECO:0007669"/>
    <property type="project" value="TreeGrafter"/>
</dbReference>
<dbReference type="GO" id="GO:0016020">
    <property type="term" value="C:membrane"/>
    <property type="evidence" value="ECO:0007669"/>
    <property type="project" value="GOC"/>
</dbReference>
<dbReference type="Pfam" id="PF00550">
    <property type="entry name" value="PP-binding"/>
    <property type="match status" value="1"/>
</dbReference>
<keyword evidence="5" id="KW-1185">Reference proteome</keyword>